<dbReference type="Gene3D" id="1.10.357.10">
    <property type="entry name" value="Tetracycline Repressor, domain 2"/>
    <property type="match status" value="1"/>
</dbReference>
<dbReference type="InterPro" id="IPR049397">
    <property type="entry name" value="EthR_C"/>
</dbReference>
<evidence type="ECO:0000259" key="1">
    <source>
        <dbReference type="Pfam" id="PF21313"/>
    </source>
</evidence>
<gene>
    <name evidence="2" type="ORF">MTAB308_5363</name>
</gene>
<dbReference type="Proteomes" id="UP000241595">
    <property type="component" value="Unassembled WGS sequence"/>
</dbReference>
<dbReference type="AlphaFoldDB" id="A0A2U3NJX5"/>
<dbReference type="EMBL" id="FTRV01000016">
    <property type="protein sequence ID" value="SPM31838.1"/>
    <property type="molecule type" value="Genomic_DNA"/>
</dbReference>
<evidence type="ECO:0000313" key="2">
    <source>
        <dbReference type="EMBL" id="SPM31838.1"/>
    </source>
</evidence>
<protein>
    <recommendedName>
        <fullName evidence="1">HTH-type transcriptional regulator EthR C-terminal domain-containing protein</fullName>
    </recommendedName>
</protein>
<reference evidence="2 3" key="1">
    <citation type="submission" date="2017-01" db="EMBL/GenBank/DDBJ databases">
        <authorList>
            <consortium name="Urmite Genomes"/>
        </authorList>
    </citation>
    <scope>NUCLEOTIDE SEQUENCE [LARGE SCALE GENOMIC DNA]</scope>
    <source>
        <strain evidence="2 3">AB308</strain>
    </source>
</reference>
<dbReference type="STRING" id="1841859.GCA_900157385_05366"/>
<keyword evidence="3" id="KW-1185">Reference proteome</keyword>
<sequence>MGRTTLSRKSFYVYFRDRAELIGALVRPLRVEDDEALARWRQAEDPIAAGREALLSAAHTYRRHGAILRAVFWSSGNDPEVAAARSALVDPVIEVAESIVDATNSGIADSRGTATALVTMNVHRLLTLTPDTSDADLHALVDTLATIWERALYSSRG</sequence>
<name>A0A2U3NJX5_9MYCO</name>
<dbReference type="InterPro" id="IPR036271">
    <property type="entry name" value="Tet_transcr_reg_TetR-rel_C_sf"/>
</dbReference>
<evidence type="ECO:0000313" key="3">
    <source>
        <dbReference type="Proteomes" id="UP000241595"/>
    </source>
</evidence>
<dbReference type="SUPFAM" id="SSF48498">
    <property type="entry name" value="Tetracyclin repressor-like, C-terminal domain"/>
    <property type="match status" value="1"/>
</dbReference>
<proteinExistence type="predicted"/>
<accession>A0A2U3NJX5</accession>
<organism evidence="2 3">
    <name type="scientific">Mycobacterium terramassiliense</name>
    <dbReference type="NCBI Taxonomy" id="1841859"/>
    <lineage>
        <taxon>Bacteria</taxon>
        <taxon>Bacillati</taxon>
        <taxon>Actinomycetota</taxon>
        <taxon>Actinomycetes</taxon>
        <taxon>Mycobacteriales</taxon>
        <taxon>Mycobacteriaceae</taxon>
        <taxon>Mycobacterium</taxon>
    </lineage>
</organism>
<dbReference type="Pfam" id="PF21313">
    <property type="entry name" value="EthR_C"/>
    <property type="match status" value="1"/>
</dbReference>
<feature type="domain" description="HTH-type transcriptional regulator EthR C-terminal" evidence="1">
    <location>
        <begin position="52"/>
        <end position="154"/>
    </location>
</feature>